<dbReference type="RefSeq" id="WP_261695847.1">
    <property type="nucleotide sequence ID" value="NZ_CP104694.1"/>
</dbReference>
<evidence type="ECO:0000256" key="1">
    <source>
        <dbReference type="SAM" id="Phobius"/>
    </source>
</evidence>
<gene>
    <name evidence="2" type="ORF">N4264_04320</name>
</gene>
<proteinExistence type="predicted"/>
<keyword evidence="1" id="KW-1133">Transmembrane helix</keyword>
<dbReference type="Proteomes" id="UP001064632">
    <property type="component" value="Chromosome"/>
</dbReference>
<keyword evidence="3" id="KW-1185">Reference proteome</keyword>
<feature type="transmembrane region" description="Helical" evidence="1">
    <location>
        <begin position="6"/>
        <end position="33"/>
    </location>
</feature>
<keyword evidence="1" id="KW-0812">Transmembrane</keyword>
<sequence>MNTSLYTILCIVIRVGAVVWFLATVMAVPQFVVMIADTGGSALSLWTIGSALVSLLATALLWIYPGALARLAASRASQQPFSSNIGGADLQWIAFSVLGLWFVMQGALYLLMGSARALAVTYAMQADSVVGAMQWVDTLVYGPGQMLLGIALCFGARGMVRLLRTARYASPVKHTDDLAHE</sequence>
<feature type="transmembrane region" description="Helical" evidence="1">
    <location>
        <begin position="142"/>
        <end position="160"/>
    </location>
</feature>
<feature type="transmembrane region" description="Helical" evidence="1">
    <location>
        <begin position="45"/>
        <end position="64"/>
    </location>
</feature>
<keyword evidence="1" id="KW-0472">Membrane</keyword>
<feature type="transmembrane region" description="Helical" evidence="1">
    <location>
        <begin position="90"/>
        <end position="111"/>
    </location>
</feature>
<accession>A0ABY6BFT3</accession>
<organism evidence="2 3">
    <name type="scientific">Tahibacter amnicola</name>
    <dbReference type="NCBI Taxonomy" id="2976241"/>
    <lineage>
        <taxon>Bacteria</taxon>
        <taxon>Pseudomonadati</taxon>
        <taxon>Pseudomonadota</taxon>
        <taxon>Gammaproteobacteria</taxon>
        <taxon>Lysobacterales</taxon>
        <taxon>Rhodanobacteraceae</taxon>
        <taxon>Tahibacter</taxon>
    </lineage>
</organism>
<evidence type="ECO:0008006" key="4">
    <source>
        <dbReference type="Google" id="ProtNLM"/>
    </source>
</evidence>
<reference evidence="2" key="1">
    <citation type="submission" date="2022-09" db="EMBL/GenBank/DDBJ databases">
        <title>Tahibacter sp. nov., isolated from a fresh water.</title>
        <authorList>
            <person name="Baek J.H."/>
            <person name="Lee J.K."/>
            <person name="Kim J.M."/>
            <person name="Jeon C.O."/>
        </authorList>
    </citation>
    <scope>NUCLEOTIDE SEQUENCE</scope>
    <source>
        <strain evidence="2">W38</strain>
    </source>
</reference>
<protein>
    <recommendedName>
        <fullName evidence="4">DUF4149 domain-containing protein</fullName>
    </recommendedName>
</protein>
<evidence type="ECO:0000313" key="2">
    <source>
        <dbReference type="EMBL" id="UXI68888.1"/>
    </source>
</evidence>
<evidence type="ECO:0000313" key="3">
    <source>
        <dbReference type="Proteomes" id="UP001064632"/>
    </source>
</evidence>
<name>A0ABY6BFT3_9GAMM</name>
<dbReference type="EMBL" id="CP104694">
    <property type="protein sequence ID" value="UXI68888.1"/>
    <property type="molecule type" value="Genomic_DNA"/>
</dbReference>